<dbReference type="Proteomes" id="UP000320593">
    <property type="component" value="Unassembled WGS sequence"/>
</dbReference>
<keyword evidence="1 2" id="KW-0443">Lipid metabolism</keyword>
<name>A0A562SFC4_9HYPH</name>
<feature type="domain" description="PNPLA" evidence="4">
    <location>
        <begin position="12"/>
        <end position="338"/>
    </location>
</feature>
<accession>A0A562SFC4</accession>
<evidence type="ECO:0000256" key="1">
    <source>
        <dbReference type="ARBA" id="ARBA00023098"/>
    </source>
</evidence>
<dbReference type="Pfam" id="PF01734">
    <property type="entry name" value="Patatin"/>
    <property type="match status" value="1"/>
</dbReference>
<evidence type="ECO:0000313" key="5">
    <source>
        <dbReference type="EMBL" id="TWI80077.1"/>
    </source>
</evidence>
<evidence type="ECO:0000256" key="3">
    <source>
        <dbReference type="SAM" id="MobiDB-lite"/>
    </source>
</evidence>
<reference evidence="5 6" key="1">
    <citation type="submission" date="2019-07" db="EMBL/GenBank/DDBJ databases">
        <title>Genomic Encyclopedia of Archaeal and Bacterial Type Strains, Phase II (KMG-II): from individual species to whole genera.</title>
        <authorList>
            <person name="Goeker M."/>
        </authorList>
    </citation>
    <scope>NUCLEOTIDE SEQUENCE [LARGE SCALE GENOMIC DNA]</scope>
    <source>
        <strain evidence="5 6">ATCC BAA-252</strain>
    </source>
</reference>
<sequence length="811" mass="91349">MAMKQIELRLALVFYGGVSLAIYMHGVSREVLHLIRASADRSSRQRGEIKTGQSLRPLSHVETVYRELLDQLAQTIDIQVVGDAIAGASAGGVNGIMLARAIAHDLPLDDHRDLWLQNADVTRLTKPQNGVTRYLKSGAGPVLNRLVENHLKRQIEDPETREKLRYFMQARWFSPPFSGESYISWMLDACAGMDAHHREGATLIPRGQRLDLFVTLTDFYGRNRLIRIDDPAFIEERDHRKILNFHCQHRVPGVLQSRLGPEFVPDLVFAARATSSFPGAFAPATLDEMEEVLEDRNDLWPHRDAFVHEHLDLRNEDLERHAFVDGSVVMNKPFAPVVEAIKQRPAAREVARRLIYIDPVPSTEKRTEEEAKLPGFFRVILASLAHIPRNEPIGEELKDIERHNRKSRWLAQTIAAADPVVAAAVRKILPRSGRIKPADLTRYRAQANAEAHRQAGFAFLNYQSLKLHAMSERIAGLVCGLGGGRETDLHEDGVLSDISGRLAALAGIENTEAPSPDAELVTIFRSLDVDYRVRRLRFVIRRLNGYYRFEPPDGAKALDSDALDRLKGMLYEQIDHLTWRLDPAFYGPETRDLCAVYGLGVTHRAGKEHSFEKTDYSYSDLVAQLSQMMGLTDLDRLQDDLIATQAAKLLPEDLHADLMRAYVGFAFYDIVTFPLLQTNDFSEINQIRVDRISSHDPGTLSPEGVVLRGKDLNTFGAFFNRRWREHDYLWGRLNAADRLVRIVQSAAGAGALSEMQALHLRKKLLRAILEDERNHLHGSEALIEELLDELDPADTDDSESEANGPGAFQLT</sequence>
<dbReference type="Gene3D" id="3.40.1090.10">
    <property type="entry name" value="Cytosolic phospholipase A2 catalytic domain"/>
    <property type="match status" value="1"/>
</dbReference>
<evidence type="ECO:0000256" key="2">
    <source>
        <dbReference type="PROSITE-ProRule" id="PRU01161"/>
    </source>
</evidence>
<organism evidence="5 6">
    <name type="scientific">Roseibium hamelinense</name>
    <dbReference type="NCBI Taxonomy" id="150831"/>
    <lineage>
        <taxon>Bacteria</taxon>
        <taxon>Pseudomonadati</taxon>
        <taxon>Pseudomonadota</taxon>
        <taxon>Alphaproteobacteria</taxon>
        <taxon>Hyphomicrobiales</taxon>
        <taxon>Stappiaceae</taxon>
        <taxon>Roseibium</taxon>
    </lineage>
</organism>
<feature type="active site" description="Nucleophile" evidence="2">
    <location>
        <position position="89"/>
    </location>
</feature>
<dbReference type="InterPro" id="IPR019894">
    <property type="entry name" value="Patatin-related_protein"/>
</dbReference>
<dbReference type="AlphaFoldDB" id="A0A562SFC4"/>
<keyword evidence="6" id="KW-1185">Reference proteome</keyword>
<proteinExistence type="predicted"/>
<dbReference type="GO" id="GO:0016042">
    <property type="term" value="P:lipid catabolic process"/>
    <property type="evidence" value="ECO:0007669"/>
    <property type="project" value="UniProtKB-UniRule"/>
</dbReference>
<comment type="caution">
    <text evidence="2">Lacks conserved residue(s) required for the propagation of feature annotation.</text>
</comment>
<dbReference type="InterPro" id="IPR024282">
    <property type="entry name" value="DUF3376"/>
</dbReference>
<dbReference type="InterPro" id="IPR016035">
    <property type="entry name" value="Acyl_Trfase/lysoPLipase"/>
</dbReference>
<evidence type="ECO:0000313" key="6">
    <source>
        <dbReference type="Proteomes" id="UP000320593"/>
    </source>
</evidence>
<feature type="region of interest" description="Disordered" evidence="3">
    <location>
        <begin position="792"/>
        <end position="811"/>
    </location>
</feature>
<feature type="short sequence motif" description="GXSXG" evidence="2">
    <location>
        <begin position="87"/>
        <end position="91"/>
    </location>
</feature>
<dbReference type="InterPro" id="IPR002641">
    <property type="entry name" value="PNPLA_dom"/>
</dbReference>
<comment type="caution">
    <text evidence="5">The sequence shown here is derived from an EMBL/GenBank/DDBJ whole genome shotgun (WGS) entry which is preliminary data.</text>
</comment>
<dbReference type="EMBL" id="VLLF01000012">
    <property type="protein sequence ID" value="TWI80077.1"/>
    <property type="molecule type" value="Genomic_DNA"/>
</dbReference>
<dbReference type="OrthoDB" id="8728704at2"/>
<evidence type="ECO:0000259" key="4">
    <source>
        <dbReference type="PROSITE" id="PS51635"/>
    </source>
</evidence>
<dbReference type="GO" id="GO:0016787">
    <property type="term" value="F:hydrolase activity"/>
    <property type="evidence" value="ECO:0007669"/>
    <property type="project" value="UniProtKB-UniRule"/>
</dbReference>
<dbReference type="Pfam" id="PF11856">
    <property type="entry name" value="DUF3376"/>
    <property type="match status" value="1"/>
</dbReference>
<dbReference type="PROSITE" id="PS51635">
    <property type="entry name" value="PNPLA"/>
    <property type="match status" value="1"/>
</dbReference>
<feature type="active site" description="Proton acceptor" evidence="2">
    <location>
        <position position="325"/>
    </location>
</feature>
<keyword evidence="2" id="KW-0378">Hydrolase</keyword>
<protein>
    <submittedName>
        <fullName evidence="5">Patatin-related protein</fullName>
    </submittedName>
</protein>
<dbReference type="SUPFAM" id="SSF52151">
    <property type="entry name" value="FabD/lysophospholipase-like"/>
    <property type="match status" value="1"/>
</dbReference>
<dbReference type="NCBIfam" id="TIGR03607">
    <property type="entry name" value="patatin-like protein"/>
    <property type="match status" value="1"/>
</dbReference>
<gene>
    <name evidence="5" type="ORF">JM93_04190</name>
</gene>
<keyword evidence="2" id="KW-0442">Lipid degradation</keyword>